<proteinExistence type="predicted"/>
<dbReference type="EMBL" id="CP045875">
    <property type="protein sequence ID" value="QGG49275.1"/>
    <property type="molecule type" value="Genomic_DNA"/>
</dbReference>
<accession>A0A5Q2N9W5</accession>
<dbReference type="OrthoDB" id="2078843at2"/>
<protein>
    <submittedName>
        <fullName evidence="2">Helix-turn-helix domain-containing protein</fullName>
    </submittedName>
</protein>
<dbReference type="KEGG" id="hcv:FTV88_3209"/>
<evidence type="ECO:0000313" key="3">
    <source>
        <dbReference type="Proteomes" id="UP000366051"/>
    </source>
</evidence>
<sequence length="336" mass="39857">MEKKEKWLRTDDIAIELGVTTERVLSWIISGILPVVDFDGSGDYRIREKDLRQFIKKQQSKTVMALQQVKAQIEEEAIVFENLYEWMQEENKMLSRQYQNMDDCLLQVLEQYKESWEGSLSAGDKGKAQAYQEAMVEVYDRWEKPKQEYQQWVMSHEKRWQIFIAQLGPMLETNAGLMAPADPYLALNMSQIKAASTMDSYVESKRHQKDLYQALYLWMKRENNTLLEHYKKMERTISRVIDTLQRKAKKASKTMDFERGQTYQEAASLLYRQWEEIRNDYNRHHLLGHQRWNHCQEKVKMALSNNRSFSSQNDSSNEEGRMVSTFDDDDQEPESI</sequence>
<keyword evidence="3" id="KW-1185">Reference proteome</keyword>
<feature type="region of interest" description="Disordered" evidence="1">
    <location>
        <begin position="307"/>
        <end position="336"/>
    </location>
</feature>
<name>A0A5Q2N9W5_9FIRM</name>
<organism evidence="2 3">
    <name type="scientific">Heliorestis convoluta</name>
    <dbReference type="NCBI Taxonomy" id="356322"/>
    <lineage>
        <taxon>Bacteria</taxon>
        <taxon>Bacillati</taxon>
        <taxon>Bacillota</taxon>
        <taxon>Clostridia</taxon>
        <taxon>Eubacteriales</taxon>
        <taxon>Heliobacteriaceae</taxon>
        <taxon>Heliorestis</taxon>
    </lineage>
</organism>
<feature type="compositionally biased region" description="Acidic residues" evidence="1">
    <location>
        <begin position="326"/>
        <end position="336"/>
    </location>
</feature>
<dbReference type="Proteomes" id="UP000366051">
    <property type="component" value="Chromosome"/>
</dbReference>
<reference evidence="3" key="1">
    <citation type="submission" date="2019-11" db="EMBL/GenBank/DDBJ databases">
        <title>Genome sequence of Heliorestis convoluta strain HH, an alkaliphilic and minimalistic phototrophic bacterium from a soda lake in Egypt.</title>
        <authorList>
            <person name="Dewey E.D."/>
            <person name="Stokes L.M."/>
            <person name="Burchell B.M."/>
            <person name="Shaffer K.N."/>
            <person name="Huntington A.M."/>
            <person name="Baker J.M."/>
            <person name="Nadendla S."/>
            <person name="Giglio M.G."/>
            <person name="Touchman J.W."/>
            <person name="Blankenship R.E."/>
            <person name="Madigan M.T."/>
            <person name="Sattley W.M."/>
        </authorList>
    </citation>
    <scope>NUCLEOTIDE SEQUENCE [LARGE SCALE GENOMIC DNA]</scope>
    <source>
        <strain evidence="3">HH</strain>
    </source>
</reference>
<dbReference type="RefSeq" id="WP_153726286.1">
    <property type="nucleotide sequence ID" value="NZ_CP045875.1"/>
</dbReference>
<dbReference type="AlphaFoldDB" id="A0A5Q2N9W5"/>
<evidence type="ECO:0000313" key="2">
    <source>
        <dbReference type="EMBL" id="QGG49275.1"/>
    </source>
</evidence>
<evidence type="ECO:0000256" key="1">
    <source>
        <dbReference type="SAM" id="MobiDB-lite"/>
    </source>
</evidence>
<gene>
    <name evidence="2" type="ORF">FTV88_3209</name>
</gene>